<feature type="domain" description="PLD phosphodiesterase" evidence="17">
    <location>
        <begin position="211"/>
        <end position="238"/>
    </location>
</feature>
<evidence type="ECO:0000256" key="1">
    <source>
        <dbReference type="ARBA" id="ARBA00003145"/>
    </source>
</evidence>
<keyword evidence="12 16" id="KW-0472">Membrane</keyword>
<gene>
    <name evidence="18" type="ORF">Ga0080574_TMP3076</name>
</gene>
<feature type="transmembrane region" description="Helical" evidence="16">
    <location>
        <begin position="6"/>
        <end position="27"/>
    </location>
</feature>
<evidence type="ECO:0000256" key="11">
    <source>
        <dbReference type="ARBA" id="ARBA00023098"/>
    </source>
</evidence>
<comment type="subcellular location">
    <subcellularLocation>
        <location evidence="3">Cell membrane</location>
        <topology evidence="3">Multi-pass membrane protein</topology>
    </subcellularLocation>
    <subcellularLocation>
        <location evidence="2">Secreted</location>
    </subcellularLocation>
</comment>
<dbReference type="GO" id="GO:0032049">
    <property type="term" value="P:cardiolipin biosynthetic process"/>
    <property type="evidence" value="ECO:0007669"/>
    <property type="project" value="UniProtKB-UniRule"/>
</dbReference>
<evidence type="ECO:0000313" key="18">
    <source>
        <dbReference type="EMBL" id="APZ53410.1"/>
    </source>
</evidence>
<keyword evidence="14" id="KW-1208">Phospholipid metabolism</keyword>
<evidence type="ECO:0000259" key="17">
    <source>
        <dbReference type="PROSITE" id="PS50035"/>
    </source>
</evidence>
<feature type="domain" description="PLD phosphodiesterase" evidence="17">
    <location>
        <begin position="387"/>
        <end position="414"/>
    </location>
</feature>
<evidence type="ECO:0000256" key="3">
    <source>
        <dbReference type="ARBA" id="ARBA00004651"/>
    </source>
</evidence>
<sequence>MIFSDLRILWSVAIAILLPLAVGVAVWRVLRHARTPQGSVAWVVFLLSSPWFALPAYLFFGHHKLHGYTKQRRASHEAMKRLESYAQAVRPREQRPEYRLFERLAGLPVVGGNALELLIDGDAVFPAIFAAIDRAEDYVLVQYYTIVDDETGGALADHLIAAAGRGVTVRVIYDGVGSYGLSAEWRARLSEAGVEVLDPRSARGPTSRLQVNFRNHRKTVIVDGREGFLGGLNMSDTYRGLNPKFGAWRDTHLKLAGPAVAQLQLAYIEDWHWATGEAMGPSLFWTPAPRDDGADAVIVPCGPVDTLDTGALFYFAAISDARERVWIASPYFVPDGDILSALKTAALRGCDVRVLIPDSRDHWPTWLAAFAYFDEVRDAGVKIYRYKPGFMHQKVVLTDDRLVGIGTANLDNRSFRLNFETMAAVFDHDFAGEVAAMLEEDFAAAEPMTRTLGQRPLWLRAGALVSRLMAPVL</sequence>
<keyword evidence="9" id="KW-0677">Repeat</keyword>
<evidence type="ECO:0000256" key="2">
    <source>
        <dbReference type="ARBA" id="ARBA00004613"/>
    </source>
</evidence>
<evidence type="ECO:0000256" key="9">
    <source>
        <dbReference type="ARBA" id="ARBA00022737"/>
    </source>
</evidence>
<keyword evidence="10 16" id="KW-1133">Transmembrane helix</keyword>
<evidence type="ECO:0000313" key="19">
    <source>
        <dbReference type="Proteomes" id="UP000187059"/>
    </source>
</evidence>
<dbReference type="Pfam" id="PF13396">
    <property type="entry name" value="PLDc_N"/>
    <property type="match status" value="1"/>
</dbReference>
<keyword evidence="6" id="KW-0964">Secreted</keyword>
<accession>A0A1P8UVJ3</accession>
<dbReference type="InterPro" id="IPR001736">
    <property type="entry name" value="PLipase_D/transphosphatidylase"/>
</dbReference>
<keyword evidence="13" id="KW-0594">Phospholipid biosynthesis</keyword>
<dbReference type="SMART" id="SM00155">
    <property type="entry name" value="PLDc"/>
    <property type="match status" value="2"/>
</dbReference>
<dbReference type="OrthoDB" id="9762009at2"/>
<keyword evidence="19" id="KW-1185">Reference proteome</keyword>
<evidence type="ECO:0000256" key="16">
    <source>
        <dbReference type="SAM" id="Phobius"/>
    </source>
</evidence>
<dbReference type="EMBL" id="CP015093">
    <property type="protein sequence ID" value="APZ53410.1"/>
    <property type="molecule type" value="Genomic_DNA"/>
</dbReference>
<reference evidence="18 19" key="1">
    <citation type="submission" date="2016-04" db="EMBL/GenBank/DDBJ databases">
        <title>Deep-sea bacteria in the southern Pacific.</title>
        <authorList>
            <person name="Tang K."/>
        </authorList>
    </citation>
    <scope>NUCLEOTIDE SEQUENCE [LARGE SCALE GENOMIC DNA]</scope>
    <source>
        <strain evidence="18 19">JLT2014</strain>
    </source>
</reference>
<dbReference type="SUPFAM" id="SSF56024">
    <property type="entry name" value="Phospholipase D/nuclease"/>
    <property type="match status" value="2"/>
</dbReference>
<comment type="function">
    <text evidence="1">Could be a virulence factor.</text>
</comment>
<keyword evidence="8 16" id="KW-0812">Transmembrane</keyword>
<evidence type="ECO:0000256" key="14">
    <source>
        <dbReference type="ARBA" id="ARBA00023264"/>
    </source>
</evidence>
<evidence type="ECO:0000256" key="10">
    <source>
        <dbReference type="ARBA" id="ARBA00022989"/>
    </source>
</evidence>
<dbReference type="KEGG" id="paby:Ga0080574_TMP3076"/>
<feature type="transmembrane region" description="Helical" evidence="16">
    <location>
        <begin position="39"/>
        <end position="60"/>
    </location>
</feature>
<keyword evidence="4" id="KW-1003">Cell membrane</keyword>
<dbReference type="InterPro" id="IPR022924">
    <property type="entry name" value="Cardiolipin_synthase"/>
</dbReference>
<dbReference type="Gene3D" id="3.30.870.10">
    <property type="entry name" value="Endonuclease Chain A"/>
    <property type="match status" value="2"/>
</dbReference>
<dbReference type="PANTHER" id="PTHR21248">
    <property type="entry name" value="CARDIOLIPIN SYNTHASE"/>
    <property type="match status" value="1"/>
</dbReference>
<evidence type="ECO:0000256" key="8">
    <source>
        <dbReference type="ARBA" id="ARBA00022692"/>
    </source>
</evidence>
<dbReference type="STRING" id="1250539.Ga0080574_TMP3076"/>
<evidence type="ECO:0000256" key="7">
    <source>
        <dbReference type="ARBA" id="ARBA00022679"/>
    </source>
</evidence>
<evidence type="ECO:0000256" key="12">
    <source>
        <dbReference type="ARBA" id="ARBA00023136"/>
    </source>
</evidence>
<protein>
    <recommendedName>
        <fullName evidence="15">Cardiolipin synthase</fullName>
        <ecNumber evidence="15">2.7.8.-</ecNumber>
    </recommendedName>
</protein>
<evidence type="ECO:0000256" key="4">
    <source>
        <dbReference type="ARBA" id="ARBA00022475"/>
    </source>
</evidence>
<evidence type="ECO:0000256" key="6">
    <source>
        <dbReference type="ARBA" id="ARBA00022525"/>
    </source>
</evidence>
<dbReference type="GO" id="GO:0005886">
    <property type="term" value="C:plasma membrane"/>
    <property type="evidence" value="ECO:0007669"/>
    <property type="project" value="UniProtKB-SubCell"/>
</dbReference>
<dbReference type="Pfam" id="PF13091">
    <property type="entry name" value="PLDc_2"/>
    <property type="match status" value="2"/>
</dbReference>
<keyword evidence="7 18" id="KW-0808">Transferase</keyword>
<keyword evidence="11" id="KW-0443">Lipid metabolism</keyword>
<dbReference type="InterPro" id="IPR027379">
    <property type="entry name" value="CLS_N"/>
</dbReference>
<dbReference type="NCBIfam" id="TIGR04265">
    <property type="entry name" value="bac_cardiolipin"/>
    <property type="match status" value="1"/>
</dbReference>
<proteinExistence type="predicted"/>
<dbReference type="InterPro" id="IPR025202">
    <property type="entry name" value="PLD-like_dom"/>
</dbReference>
<dbReference type="PANTHER" id="PTHR21248:SF22">
    <property type="entry name" value="PHOSPHOLIPASE D"/>
    <property type="match status" value="1"/>
</dbReference>
<name>A0A1P8UVJ3_9RHOB</name>
<dbReference type="AlphaFoldDB" id="A0A1P8UVJ3"/>
<dbReference type="GO" id="GO:0008808">
    <property type="term" value="F:cardiolipin synthase activity"/>
    <property type="evidence" value="ECO:0007669"/>
    <property type="project" value="UniProtKB-UniRule"/>
</dbReference>
<evidence type="ECO:0000256" key="15">
    <source>
        <dbReference type="NCBIfam" id="TIGR04265"/>
    </source>
</evidence>
<dbReference type="RefSeq" id="WP_076701512.1">
    <property type="nucleotide sequence ID" value="NZ_CP015093.1"/>
</dbReference>
<evidence type="ECO:0000256" key="5">
    <source>
        <dbReference type="ARBA" id="ARBA00022516"/>
    </source>
</evidence>
<dbReference type="PROSITE" id="PS50035">
    <property type="entry name" value="PLD"/>
    <property type="match status" value="2"/>
</dbReference>
<organism evidence="18 19">
    <name type="scientific">Salipiger abyssi</name>
    <dbReference type="NCBI Taxonomy" id="1250539"/>
    <lineage>
        <taxon>Bacteria</taxon>
        <taxon>Pseudomonadati</taxon>
        <taxon>Pseudomonadota</taxon>
        <taxon>Alphaproteobacteria</taxon>
        <taxon>Rhodobacterales</taxon>
        <taxon>Roseobacteraceae</taxon>
        <taxon>Salipiger</taxon>
    </lineage>
</organism>
<evidence type="ECO:0000256" key="13">
    <source>
        <dbReference type="ARBA" id="ARBA00023209"/>
    </source>
</evidence>
<keyword evidence="5" id="KW-0444">Lipid biosynthesis</keyword>
<dbReference type="GO" id="GO:0005576">
    <property type="term" value="C:extracellular region"/>
    <property type="evidence" value="ECO:0007669"/>
    <property type="project" value="UniProtKB-SubCell"/>
</dbReference>
<dbReference type="Proteomes" id="UP000187059">
    <property type="component" value="Chromosome"/>
</dbReference>
<dbReference type="EC" id="2.7.8.-" evidence="15"/>